<gene>
    <name evidence="1" type="ORF">Cboi01_000261300</name>
</gene>
<dbReference type="Proteomes" id="UP001165101">
    <property type="component" value="Unassembled WGS sequence"/>
</dbReference>
<keyword evidence="2" id="KW-1185">Reference proteome</keyword>
<organism evidence="1 2">
    <name type="scientific">Candida boidinii</name>
    <name type="common">Yeast</name>
    <dbReference type="NCBI Taxonomy" id="5477"/>
    <lineage>
        <taxon>Eukaryota</taxon>
        <taxon>Fungi</taxon>
        <taxon>Dikarya</taxon>
        <taxon>Ascomycota</taxon>
        <taxon>Saccharomycotina</taxon>
        <taxon>Pichiomycetes</taxon>
        <taxon>Pichiales</taxon>
        <taxon>Pichiaceae</taxon>
        <taxon>Ogataea</taxon>
        <taxon>Ogataea/Candida clade</taxon>
    </lineage>
</organism>
<sequence length="215" mass="24678">MKLFNLVSSMLLVSTVLASPVATGTEAAANEALEKVLAVDSFNSTRFSSHLSIVKKIIDDAGQTQLFAKFISTLKSVDGETDNAEEKETDSIDELETSSNTQEFYYDLGKFISSTTEYDEEKEEHEKKHKKHRKHKHGHMHTHGHQVKMMTYEDMKEMMFSSENKDDNDCQSIEPYHRDQNGIDKYMKDNRIYIDGKNDYSLRTVVKDYTDEIGN</sequence>
<evidence type="ECO:0000313" key="1">
    <source>
        <dbReference type="EMBL" id="GME92155.1"/>
    </source>
</evidence>
<protein>
    <submittedName>
        <fullName evidence="1">Unnamed protein product</fullName>
    </submittedName>
</protein>
<name>A0ACB5TNF4_CANBO</name>
<proteinExistence type="predicted"/>
<dbReference type="EMBL" id="BSXV01001221">
    <property type="protein sequence ID" value="GME92155.1"/>
    <property type="molecule type" value="Genomic_DNA"/>
</dbReference>
<comment type="caution">
    <text evidence="1">The sequence shown here is derived from an EMBL/GenBank/DDBJ whole genome shotgun (WGS) entry which is preliminary data.</text>
</comment>
<accession>A0ACB5TNF4</accession>
<reference evidence="1" key="1">
    <citation type="submission" date="2023-04" db="EMBL/GenBank/DDBJ databases">
        <title>Candida boidinii NBRC 1967.</title>
        <authorList>
            <person name="Ichikawa N."/>
            <person name="Sato H."/>
            <person name="Tonouchi N."/>
        </authorList>
    </citation>
    <scope>NUCLEOTIDE SEQUENCE</scope>
    <source>
        <strain evidence="1">NBRC 1967</strain>
    </source>
</reference>
<evidence type="ECO:0000313" key="2">
    <source>
        <dbReference type="Proteomes" id="UP001165101"/>
    </source>
</evidence>